<name>A0A2I0HJZ4_PUNGR</name>
<evidence type="ECO:0000313" key="1">
    <source>
        <dbReference type="EMBL" id="PKI32018.1"/>
    </source>
</evidence>
<dbReference type="EMBL" id="PGOL01008127">
    <property type="protein sequence ID" value="PKI32018.1"/>
    <property type="molecule type" value="Genomic_DNA"/>
</dbReference>
<dbReference type="Proteomes" id="UP000233551">
    <property type="component" value="Unassembled WGS sequence"/>
</dbReference>
<proteinExistence type="predicted"/>
<dbReference type="AlphaFoldDB" id="A0A2I0HJZ4"/>
<keyword evidence="2" id="KW-1185">Reference proteome</keyword>
<gene>
    <name evidence="1" type="ORF">CRG98_047581</name>
</gene>
<accession>A0A2I0HJZ4</accession>
<protein>
    <submittedName>
        <fullName evidence="1">Uncharacterized protein</fullName>
    </submittedName>
</protein>
<sequence length="105" mass="11597">MSIALFFMVNCQRDKALRVLTKKIPGIMDCQKFLVIILVMALLAPSTMISGCAATKKWSFDLCLKECMPICIQIRNAKMEACNKGCNLGCQQLEGKGGNLGVYME</sequence>
<organism evidence="1 2">
    <name type="scientific">Punica granatum</name>
    <name type="common">Pomegranate</name>
    <dbReference type="NCBI Taxonomy" id="22663"/>
    <lineage>
        <taxon>Eukaryota</taxon>
        <taxon>Viridiplantae</taxon>
        <taxon>Streptophyta</taxon>
        <taxon>Embryophyta</taxon>
        <taxon>Tracheophyta</taxon>
        <taxon>Spermatophyta</taxon>
        <taxon>Magnoliopsida</taxon>
        <taxon>eudicotyledons</taxon>
        <taxon>Gunneridae</taxon>
        <taxon>Pentapetalae</taxon>
        <taxon>rosids</taxon>
        <taxon>malvids</taxon>
        <taxon>Myrtales</taxon>
        <taxon>Lythraceae</taxon>
        <taxon>Punica</taxon>
    </lineage>
</organism>
<comment type="caution">
    <text evidence="1">The sequence shown here is derived from an EMBL/GenBank/DDBJ whole genome shotgun (WGS) entry which is preliminary data.</text>
</comment>
<evidence type="ECO:0000313" key="2">
    <source>
        <dbReference type="Proteomes" id="UP000233551"/>
    </source>
</evidence>
<reference evidence="1 2" key="1">
    <citation type="submission" date="2017-11" db="EMBL/GenBank/DDBJ databases">
        <title>De-novo sequencing of pomegranate (Punica granatum L.) genome.</title>
        <authorList>
            <person name="Akparov Z."/>
            <person name="Amiraslanov A."/>
            <person name="Hajiyeva S."/>
            <person name="Abbasov M."/>
            <person name="Kaur K."/>
            <person name="Hamwieh A."/>
            <person name="Solovyev V."/>
            <person name="Salamov A."/>
            <person name="Braich B."/>
            <person name="Kosarev P."/>
            <person name="Mahmoud A."/>
            <person name="Hajiyev E."/>
            <person name="Babayeva S."/>
            <person name="Izzatullayeva V."/>
            <person name="Mammadov A."/>
            <person name="Mammadov A."/>
            <person name="Sharifova S."/>
            <person name="Ojaghi J."/>
            <person name="Eynullazada K."/>
            <person name="Bayramov B."/>
            <person name="Abdulazimova A."/>
            <person name="Shahmuradov I."/>
        </authorList>
    </citation>
    <scope>NUCLEOTIDE SEQUENCE [LARGE SCALE GENOMIC DNA]</scope>
    <source>
        <strain evidence="2">cv. AG2017</strain>
        <tissue evidence="1">Leaf</tissue>
    </source>
</reference>